<evidence type="ECO:0000259" key="1">
    <source>
        <dbReference type="Pfam" id="PF14279"/>
    </source>
</evidence>
<reference evidence="2 3" key="1">
    <citation type="journal article" date="2021" name="Astrobiology">
        <title>Bacterial Cellulose Retains Robustness but Its Synthesis Declines After Exposure to a Mars-Like Environment Simulated Outside the International Space Station.</title>
        <authorList>
            <person name="Orlovska I."/>
            <person name="Podolich O."/>
            <person name="Kukharenko O."/>
            <person name="Zaets I."/>
            <person name="Reva O."/>
            <person name="Khirunenko L."/>
            <person name="Zmejkoski D."/>
            <person name="Rogalsky S."/>
            <person name="Barh D."/>
            <person name="Tiwari S."/>
            <person name="Kumavath R."/>
            <person name="Goes-Neto A."/>
            <person name="Azevedo V."/>
            <person name="Brenig B."/>
            <person name="Ghosh P."/>
            <person name="de Vera J.P."/>
            <person name="Kozyrovska N."/>
        </authorList>
    </citation>
    <scope>NUCLEOTIDE SEQUENCE [LARGE SCALE GENOMIC DNA]</scope>
    <source>
        <strain evidence="2 3">IMBG 311</strain>
    </source>
</reference>
<organism evidence="2 3">
    <name type="scientific">Komagataeibacter oboediens</name>
    <dbReference type="NCBI Taxonomy" id="65958"/>
    <lineage>
        <taxon>Bacteria</taxon>
        <taxon>Pseudomonadati</taxon>
        <taxon>Pseudomonadota</taxon>
        <taxon>Alphaproteobacteria</taxon>
        <taxon>Acetobacterales</taxon>
        <taxon>Acetobacteraceae</taxon>
        <taxon>Komagataeibacter</taxon>
    </lineage>
</organism>
<keyword evidence="2" id="KW-0378">Hydrolase</keyword>
<dbReference type="Proteomes" id="UP001519538">
    <property type="component" value="Unassembled WGS sequence"/>
</dbReference>
<dbReference type="RefSeq" id="WP_214164790.1">
    <property type="nucleotide sequence ID" value="NZ_JABLUU010000022.1"/>
</dbReference>
<name>A0ABS5SR89_9PROT</name>
<evidence type="ECO:0000313" key="2">
    <source>
        <dbReference type="EMBL" id="MBT0676701.1"/>
    </source>
</evidence>
<feature type="domain" description="HNH endonuclease 5" evidence="1">
    <location>
        <begin position="4"/>
        <end position="56"/>
    </location>
</feature>
<evidence type="ECO:0000313" key="3">
    <source>
        <dbReference type="Proteomes" id="UP001519538"/>
    </source>
</evidence>
<keyword evidence="3" id="KW-1185">Reference proteome</keyword>
<keyword evidence="2" id="KW-0255">Endonuclease</keyword>
<accession>A0ABS5SR89</accession>
<protein>
    <submittedName>
        <fullName evidence="2">HNH endonuclease</fullName>
    </submittedName>
</protein>
<gene>
    <name evidence="2" type="ORF">HNO79_15070</name>
</gene>
<dbReference type="GO" id="GO:0004519">
    <property type="term" value="F:endonuclease activity"/>
    <property type="evidence" value="ECO:0007669"/>
    <property type="project" value="UniProtKB-KW"/>
</dbReference>
<dbReference type="GeneID" id="79189070"/>
<sequence length="390" mass="42922">MANCIICNHSLTSKNDSAEHIIPNAIGGFRKVWGFLCNLCNNTTGHDWDAVLASQLNGLCHFFDIKRERGSTPDQTISTTAGETFRMLSQGGFALPKPTVDKTEAGGRTQYQVVARDMPEARRILRDLQRKFPKIDVEVELTKVQARTSYPKGMVEIPCQIGGVQAGRSIVKSAVALVHDSGIPAVACDQALVYLRDQNVPACFGYYSTTDLLIERPVGVPLHCVAVSGNSTTGMLLGYVEYFGFLRAVVLLSETYIGPNIENCYAIDPTTGMQLDLSVRLQFSQADMVDIFDYKHCDNEATKQAADAVFGPGMARKRQREQSHAVKKAVQYAFENCGAQPGDILTEEQLRIIAQLMSERLIPFIVNLNQPRPLPTSSNLRSDIKDQSGT</sequence>
<dbReference type="Pfam" id="PF14279">
    <property type="entry name" value="HNH_5"/>
    <property type="match status" value="1"/>
</dbReference>
<keyword evidence="2" id="KW-0540">Nuclease</keyword>
<comment type="caution">
    <text evidence="2">The sequence shown here is derived from an EMBL/GenBank/DDBJ whole genome shotgun (WGS) entry which is preliminary data.</text>
</comment>
<dbReference type="EMBL" id="JABLUU010000022">
    <property type="protein sequence ID" value="MBT0676701.1"/>
    <property type="molecule type" value="Genomic_DNA"/>
</dbReference>
<proteinExistence type="predicted"/>
<dbReference type="InterPro" id="IPR029471">
    <property type="entry name" value="HNH_5"/>
</dbReference>